<proteinExistence type="predicted"/>
<dbReference type="KEGG" id="vg:60325131"/>
<gene>
    <name evidence="1" type="primary">66</name>
    <name evidence="1" type="ORF">SEA_NIBB_66</name>
</gene>
<protein>
    <submittedName>
        <fullName evidence="1">Uncharacterized protein</fullName>
    </submittedName>
</protein>
<evidence type="ECO:0000313" key="1">
    <source>
        <dbReference type="EMBL" id="QAX95605.1"/>
    </source>
</evidence>
<name>A0A411B5I6_9CAUD</name>
<dbReference type="EMBL" id="MK460246">
    <property type="protein sequence ID" value="QAX95605.1"/>
    <property type="molecule type" value="Genomic_DNA"/>
</dbReference>
<accession>A0A411B5I6</accession>
<dbReference type="Proteomes" id="UP000290045">
    <property type="component" value="Segment"/>
</dbReference>
<dbReference type="RefSeq" id="YP_009953654.1">
    <property type="nucleotide sequence ID" value="NC_051624.1"/>
</dbReference>
<reference evidence="1 2" key="1">
    <citation type="submission" date="2019-01" db="EMBL/GenBank/DDBJ databases">
        <authorList>
            <person name="Neitz A."/>
            <person name="Villela V."/>
            <person name="Anton S."/>
            <person name="Buhyoff S."/>
            <person name="Consani M."/>
            <person name="Davis D."/>
            <person name="Haas R."/>
            <person name="Heid C."/>
            <person name="Roop S."/>
            <person name="Braley A.B."/>
            <person name="Ettinger A.-S.H."/>
            <person name="Anders K.R."/>
            <person name="Garlena R.A."/>
            <person name="Russell D.A."/>
            <person name="Pope W.H."/>
            <person name="Jacobs-Sera D."/>
            <person name="Hendrix R.W."/>
            <person name="Hatfull G.F."/>
        </authorList>
    </citation>
    <scope>NUCLEOTIDE SEQUENCE [LARGE SCALE GENOMIC DNA]</scope>
</reference>
<evidence type="ECO:0000313" key="2">
    <source>
        <dbReference type="Proteomes" id="UP000290045"/>
    </source>
</evidence>
<dbReference type="GeneID" id="60325131"/>
<keyword evidence="2" id="KW-1185">Reference proteome</keyword>
<sequence>MSARSTFTARFAGRCGGCPDRVQPGDEVAFMSDGAVIHVSCEDNLAAMTEPRRHPVCGSCWLEHPKGECP</sequence>
<organism evidence="1 2">
    <name type="scientific">Mycobacterium phage Nibb</name>
    <dbReference type="NCBI Taxonomy" id="2510585"/>
    <lineage>
        <taxon>Viruses</taxon>
        <taxon>Duplodnaviria</taxon>
        <taxon>Heunggongvirae</taxon>
        <taxon>Uroviricota</taxon>
        <taxon>Caudoviricetes</taxon>
        <taxon>Weiservirinae</taxon>
        <taxon>Anayavirus</taxon>
        <taxon>Anayavirus nibb</taxon>
    </lineage>
</organism>